<organism evidence="2 3">
    <name type="scientific">Leptospira kanakyensis</name>
    <dbReference type="NCBI Taxonomy" id="2484968"/>
    <lineage>
        <taxon>Bacteria</taxon>
        <taxon>Pseudomonadati</taxon>
        <taxon>Spirochaetota</taxon>
        <taxon>Spirochaetia</taxon>
        <taxon>Leptospirales</taxon>
        <taxon>Leptospiraceae</taxon>
        <taxon>Leptospira</taxon>
    </lineage>
</organism>
<feature type="transmembrane region" description="Helical" evidence="1">
    <location>
        <begin position="21"/>
        <end position="39"/>
    </location>
</feature>
<dbReference type="EMBL" id="RQFF01000032">
    <property type="protein sequence ID" value="TGK67927.1"/>
    <property type="molecule type" value="Genomic_DNA"/>
</dbReference>
<keyword evidence="1" id="KW-0472">Membrane</keyword>
<reference evidence="2" key="1">
    <citation type="journal article" date="2019" name="PLoS Negl. Trop. Dis.">
        <title>Revisiting the worldwide diversity of Leptospira species in the environment.</title>
        <authorList>
            <person name="Vincent A.T."/>
            <person name="Schiettekatte O."/>
            <person name="Bourhy P."/>
            <person name="Veyrier F.J."/>
            <person name="Picardeau M."/>
        </authorList>
    </citation>
    <scope>NUCLEOTIDE SEQUENCE [LARGE SCALE GENOMIC DNA]</scope>
    <source>
        <strain evidence="2">201800293</strain>
    </source>
</reference>
<gene>
    <name evidence="2" type="ORF">EHQ18_15570</name>
</gene>
<dbReference type="Proteomes" id="UP000297239">
    <property type="component" value="Unassembled WGS sequence"/>
</dbReference>
<sequence length="321" mass="34904">MKTPKNSIRHFDRLQRRTIQFVRWNLPVLVLTSLSLFFLKCEGTSPDAKTLLVPLLVSADSTTSTAFGGNQGGQTGNGTPIAVDDTPQTFAPTLNDITYITNDANPADDPYSTKGLLQFQKTSVSFKKPVPSNTTITLYFGKKNMELQPDGTVTNALVTLNRTAATFSGYTYLTEADKKVKVYVVAKNEFGISTKQLTIGHPRICADAPKLPATIGDCNDHCIEATKTGSIVELNAKYKLPIQGTSLNLDIVGVSPKSLPEYIAPSQNLVIPVPNAGIHTIKTSFNIYDTEFLCTKVTSFLTISNPMKFTIANGYLSIPND</sequence>
<evidence type="ECO:0000313" key="2">
    <source>
        <dbReference type="EMBL" id="TGK67927.1"/>
    </source>
</evidence>
<dbReference type="AlphaFoldDB" id="A0A6N4QB67"/>
<name>A0A6N4QB67_9LEPT</name>
<keyword evidence="1" id="KW-0812">Transmembrane</keyword>
<protein>
    <submittedName>
        <fullName evidence="2">Uncharacterized protein</fullName>
    </submittedName>
</protein>
<evidence type="ECO:0000313" key="3">
    <source>
        <dbReference type="Proteomes" id="UP000297239"/>
    </source>
</evidence>
<keyword evidence="3" id="KW-1185">Reference proteome</keyword>
<dbReference type="RefSeq" id="WP_135635695.1">
    <property type="nucleotide sequence ID" value="NZ_RQFE01000026.1"/>
</dbReference>
<comment type="caution">
    <text evidence="2">The sequence shown here is derived from an EMBL/GenBank/DDBJ whole genome shotgun (WGS) entry which is preliminary data.</text>
</comment>
<proteinExistence type="predicted"/>
<evidence type="ECO:0000256" key="1">
    <source>
        <dbReference type="SAM" id="Phobius"/>
    </source>
</evidence>
<accession>A0A6N4QB67</accession>
<dbReference type="OrthoDB" id="335586at2"/>
<keyword evidence="1" id="KW-1133">Transmembrane helix</keyword>